<dbReference type="STRING" id="1123303.GCA_000372425_00247"/>
<organism evidence="6 7">
    <name type="scientific">Streptococcus ferus</name>
    <dbReference type="NCBI Taxonomy" id="1345"/>
    <lineage>
        <taxon>Bacteria</taxon>
        <taxon>Bacillati</taxon>
        <taxon>Bacillota</taxon>
        <taxon>Bacilli</taxon>
        <taxon>Lactobacillales</taxon>
        <taxon>Streptococcaceae</taxon>
        <taxon>Streptococcus</taxon>
    </lineage>
</organism>
<dbReference type="PANTHER" id="PTHR13847">
    <property type="entry name" value="SARCOSINE DEHYDROGENASE-RELATED"/>
    <property type="match status" value="1"/>
</dbReference>
<dbReference type="GO" id="GO:0005737">
    <property type="term" value="C:cytoplasm"/>
    <property type="evidence" value="ECO:0007669"/>
    <property type="project" value="TreeGrafter"/>
</dbReference>
<dbReference type="EMBL" id="LS483343">
    <property type="protein sequence ID" value="SQF40071.1"/>
    <property type="molecule type" value="Genomic_DNA"/>
</dbReference>
<dbReference type="SUPFAM" id="SSF51905">
    <property type="entry name" value="FAD/NAD(P)-binding domain"/>
    <property type="match status" value="1"/>
</dbReference>
<dbReference type="InterPro" id="IPR006076">
    <property type="entry name" value="FAD-dep_OxRdtase"/>
</dbReference>
<dbReference type="InterPro" id="IPR036188">
    <property type="entry name" value="FAD/NAD-bd_sf"/>
</dbReference>
<protein>
    <submittedName>
        <fullName evidence="6">Glycine/D-amino acid oxidase</fullName>
    </submittedName>
</protein>
<keyword evidence="4" id="KW-0560">Oxidoreductase</keyword>
<dbReference type="Gene3D" id="3.50.50.60">
    <property type="entry name" value="FAD/NAD(P)-binding domain"/>
    <property type="match status" value="1"/>
</dbReference>
<dbReference type="KEGG" id="sfer:NCTC12278_00715"/>
<dbReference type="AlphaFoldDB" id="A0A2X3XXY8"/>
<evidence type="ECO:0000256" key="1">
    <source>
        <dbReference type="ARBA" id="ARBA00001974"/>
    </source>
</evidence>
<dbReference type="Pfam" id="PF01266">
    <property type="entry name" value="DAO"/>
    <property type="match status" value="1"/>
</dbReference>
<dbReference type="OrthoDB" id="9805337at2"/>
<name>A0A2X3XXY8_9STRE</name>
<dbReference type="GO" id="GO:0016491">
    <property type="term" value="F:oxidoreductase activity"/>
    <property type="evidence" value="ECO:0007669"/>
    <property type="project" value="UniProtKB-KW"/>
</dbReference>
<evidence type="ECO:0000313" key="7">
    <source>
        <dbReference type="Proteomes" id="UP000249495"/>
    </source>
</evidence>
<keyword evidence="3" id="KW-0285">Flavoprotein</keyword>
<proteinExistence type="inferred from homology"/>
<dbReference type="SUPFAM" id="SSF54373">
    <property type="entry name" value="FAD-linked reductases, C-terminal domain"/>
    <property type="match status" value="1"/>
</dbReference>
<dbReference type="Gene3D" id="3.30.9.10">
    <property type="entry name" value="D-Amino Acid Oxidase, subunit A, domain 2"/>
    <property type="match status" value="1"/>
</dbReference>
<gene>
    <name evidence="6" type="ORF">NCTC12278_00715</name>
</gene>
<dbReference type="PANTHER" id="PTHR13847:SF286">
    <property type="entry name" value="D-AMINO ACID DEHYDROGENASE"/>
    <property type="match status" value="1"/>
</dbReference>
<dbReference type="Proteomes" id="UP000249495">
    <property type="component" value="Chromosome 1"/>
</dbReference>
<evidence type="ECO:0000256" key="3">
    <source>
        <dbReference type="ARBA" id="ARBA00022630"/>
    </source>
</evidence>
<feature type="domain" description="FAD dependent oxidoreductase" evidence="5">
    <location>
        <begin position="3"/>
        <end position="341"/>
    </location>
</feature>
<evidence type="ECO:0000256" key="4">
    <source>
        <dbReference type="ARBA" id="ARBA00023002"/>
    </source>
</evidence>
<evidence type="ECO:0000259" key="5">
    <source>
        <dbReference type="Pfam" id="PF01266"/>
    </source>
</evidence>
<sequence>MKKIAIIGAGVVGATAAYYLSKEEGIELTVFDEGLGQATKAAAGIICPWFSKRRHKAWYRLARMGADFYTRLLADLEADGMETAFYQQSGLILLKKDEAKLQELLAIGQQRRQESPLIGELGIRKRSDDVANLSGFDYYLWASGAARVDGALLVDCLLRSASVSVVKKKVRLGLLDQGRYQIDHQVFDGLILASGAWLGELLEPLGYQVDVSPQKGQLRDYYFAEPHLTDFPLVMPEGELDIIPFANGKLSIGASHENHQGFDLAVDEALLQAFEDEALLYFPKLIDAASKTARVGIRAYTSDFAPFFGEVPGLPQVYAASGLGSSGLTTGPLLGKALSQLVSGHPSLVDPADYPIKNYISQE</sequence>
<evidence type="ECO:0000313" key="6">
    <source>
        <dbReference type="EMBL" id="SQF40071.1"/>
    </source>
</evidence>
<accession>A0A2X3XXY8</accession>
<keyword evidence="7" id="KW-1185">Reference proteome</keyword>
<dbReference type="RefSeq" id="WP_018029576.1">
    <property type="nucleotide sequence ID" value="NZ_LS483343.1"/>
</dbReference>
<evidence type="ECO:0000256" key="2">
    <source>
        <dbReference type="ARBA" id="ARBA00009410"/>
    </source>
</evidence>
<comment type="cofactor">
    <cofactor evidence="1">
        <name>FAD</name>
        <dbReference type="ChEBI" id="CHEBI:57692"/>
    </cofactor>
</comment>
<reference evidence="6 7" key="1">
    <citation type="submission" date="2018-06" db="EMBL/GenBank/DDBJ databases">
        <authorList>
            <consortium name="Pathogen Informatics"/>
            <person name="Doyle S."/>
        </authorList>
    </citation>
    <scope>NUCLEOTIDE SEQUENCE [LARGE SCALE GENOMIC DNA]</scope>
    <source>
        <strain evidence="6 7">NCTC12278</strain>
    </source>
</reference>
<comment type="similarity">
    <text evidence="2">Belongs to the DadA oxidoreductase family.</text>
</comment>